<sequence length="372" mass="43063">MLENPTLRNITHPKFGEPPATQNEILQTLGEPHVTSFDYMIEKGLSQAIDNLTPVEFLLNEKRIKLTISNCSLVSPEVPLGTIGISSNHVYPTECRQRAATYKGKFYVEVNWYVDDQQQQSFQKDLGEMPIMIKSSRCHLAKMTPKQLVDHGEHEQEWGGYFIVKGNEKLVRMLLMTRRNYPIAIKRSGWKQRGSLFSDCGISIRSVMTDQTATTNVLHFVTDGSAKLMFSYHKILYYVPLCLVLKCLCDYSDQYIFQKLIQGFEDDSYYIDCIQNMLQAVHLEKLHMHEQCKAYLGKTFRVKFIECPEWYTDIQIADFILKKCILIHLDDNEDKFNMLVFMTQKLFTFAQNKCKLEGADAVMMQELLLGKL</sequence>
<evidence type="ECO:0000313" key="8">
    <source>
        <dbReference type="EMBL" id="KAJ8978610.1"/>
    </source>
</evidence>
<dbReference type="PANTHER" id="PTHR20856">
    <property type="entry name" value="DNA-DIRECTED RNA POLYMERASE I SUBUNIT 2"/>
    <property type="match status" value="1"/>
</dbReference>
<accession>A0ABQ9JKA9</accession>
<dbReference type="SUPFAM" id="SSF64484">
    <property type="entry name" value="beta and beta-prime subunits of DNA dependent RNA-polymerase"/>
    <property type="match status" value="1"/>
</dbReference>
<evidence type="ECO:0000256" key="2">
    <source>
        <dbReference type="ARBA" id="ARBA00012418"/>
    </source>
</evidence>
<gene>
    <name evidence="8" type="ORF">NQ317_010068</name>
</gene>
<keyword evidence="5" id="KW-0548">Nucleotidyltransferase</keyword>
<name>A0ABQ9JKA9_9CUCU</name>
<keyword evidence="6" id="KW-0804">Transcription</keyword>
<organism evidence="8 9">
    <name type="scientific">Molorchus minor</name>
    <dbReference type="NCBI Taxonomy" id="1323400"/>
    <lineage>
        <taxon>Eukaryota</taxon>
        <taxon>Metazoa</taxon>
        <taxon>Ecdysozoa</taxon>
        <taxon>Arthropoda</taxon>
        <taxon>Hexapoda</taxon>
        <taxon>Insecta</taxon>
        <taxon>Pterygota</taxon>
        <taxon>Neoptera</taxon>
        <taxon>Endopterygota</taxon>
        <taxon>Coleoptera</taxon>
        <taxon>Polyphaga</taxon>
        <taxon>Cucujiformia</taxon>
        <taxon>Chrysomeloidea</taxon>
        <taxon>Cerambycidae</taxon>
        <taxon>Lamiinae</taxon>
        <taxon>Monochamini</taxon>
        <taxon>Molorchus</taxon>
    </lineage>
</organism>
<dbReference type="Pfam" id="PF04563">
    <property type="entry name" value="RNA_pol_Rpb2_1"/>
    <property type="match status" value="1"/>
</dbReference>
<comment type="caution">
    <text evidence="8">The sequence shown here is derived from an EMBL/GenBank/DDBJ whole genome shotgun (WGS) entry which is preliminary data.</text>
</comment>
<comment type="similarity">
    <text evidence="1">Belongs to the RNA polymerase beta chain family.</text>
</comment>
<feature type="domain" description="RNA polymerase beta subunit protrusion" evidence="7">
    <location>
        <begin position="29"/>
        <end position="261"/>
    </location>
</feature>
<evidence type="ECO:0000259" key="7">
    <source>
        <dbReference type="Pfam" id="PF04563"/>
    </source>
</evidence>
<keyword evidence="4" id="KW-0808">Transferase</keyword>
<protein>
    <recommendedName>
        <fullName evidence="2">DNA-directed RNA polymerase</fullName>
        <ecNumber evidence="2">2.7.7.6</ecNumber>
    </recommendedName>
</protein>
<evidence type="ECO:0000256" key="3">
    <source>
        <dbReference type="ARBA" id="ARBA00022478"/>
    </source>
</evidence>
<dbReference type="Gene3D" id="3.90.1100.10">
    <property type="match status" value="1"/>
</dbReference>
<dbReference type="InterPro" id="IPR015712">
    <property type="entry name" value="DNA-dir_RNA_pol_su2"/>
</dbReference>
<proteinExistence type="inferred from homology"/>
<dbReference type="EMBL" id="JAPWTJ010000418">
    <property type="protein sequence ID" value="KAJ8978610.1"/>
    <property type="molecule type" value="Genomic_DNA"/>
</dbReference>
<dbReference type="InterPro" id="IPR007644">
    <property type="entry name" value="RNA_pol_bsu_protrusion"/>
</dbReference>
<dbReference type="EC" id="2.7.7.6" evidence="2"/>
<keyword evidence="9" id="KW-1185">Reference proteome</keyword>
<dbReference type="InterPro" id="IPR037034">
    <property type="entry name" value="RNA_pol_Rpb2_2_sf"/>
</dbReference>
<dbReference type="Gene3D" id="3.90.1110.10">
    <property type="entry name" value="RNA polymerase Rpb2, domain 2"/>
    <property type="match status" value="1"/>
</dbReference>
<evidence type="ECO:0000256" key="4">
    <source>
        <dbReference type="ARBA" id="ARBA00022679"/>
    </source>
</evidence>
<evidence type="ECO:0000313" key="9">
    <source>
        <dbReference type="Proteomes" id="UP001162164"/>
    </source>
</evidence>
<keyword evidence="3" id="KW-0240">DNA-directed RNA polymerase</keyword>
<evidence type="ECO:0000256" key="1">
    <source>
        <dbReference type="ARBA" id="ARBA00006835"/>
    </source>
</evidence>
<reference evidence="8" key="1">
    <citation type="journal article" date="2023" name="Insect Mol. Biol.">
        <title>Genome sequencing provides insights into the evolution of gene families encoding plant cell wall-degrading enzymes in longhorned beetles.</title>
        <authorList>
            <person name="Shin N.R."/>
            <person name="Okamura Y."/>
            <person name="Kirsch R."/>
            <person name="Pauchet Y."/>
        </authorList>
    </citation>
    <scope>NUCLEOTIDE SEQUENCE</scope>
    <source>
        <strain evidence="8">MMC_N1</strain>
    </source>
</reference>
<evidence type="ECO:0000256" key="6">
    <source>
        <dbReference type="ARBA" id="ARBA00023163"/>
    </source>
</evidence>
<dbReference type="Proteomes" id="UP001162164">
    <property type="component" value="Unassembled WGS sequence"/>
</dbReference>
<evidence type="ECO:0000256" key="5">
    <source>
        <dbReference type="ARBA" id="ARBA00022695"/>
    </source>
</evidence>